<evidence type="ECO:0000313" key="7">
    <source>
        <dbReference type="Proteomes" id="UP000656042"/>
    </source>
</evidence>
<feature type="short sequence motif" description="DGA/G" evidence="4">
    <location>
        <begin position="187"/>
        <end position="189"/>
    </location>
</feature>
<dbReference type="Gene3D" id="3.40.1090.10">
    <property type="entry name" value="Cytosolic phospholipase A2 catalytic domain"/>
    <property type="match status" value="2"/>
</dbReference>
<feature type="active site" description="Proton acceptor" evidence="4">
    <location>
        <position position="187"/>
    </location>
</feature>
<dbReference type="InterPro" id="IPR002641">
    <property type="entry name" value="PNPLA_dom"/>
</dbReference>
<dbReference type="PROSITE" id="PS51635">
    <property type="entry name" value="PNPLA"/>
    <property type="match status" value="1"/>
</dbReference>
<accession>A0A8J3FNI4</accession>
<name>A0A8J3FNI4_9ACTN</name>
<gene>
    <name evidence="6" type="ORF">GCM10012284_18230</name>
</gene>
<feature type="domain" description="PNPLA" evidence="5">
    <location>
        <begin position="8"/>
        <end position="201"/>
    </location>
</feature>
<evidence type="ECO:0000313" key="6">
    <source>
        <dbReference type="EMBL" id="GGK84390.1"/>
    </source>
</evidence>
<evidence type="ECO:0000256" key="4">
    <source>
        <dbReference type="PROSITE-ProRule" id="PRU01161"/>
    </source>
</evidence>
<comment type="caution">
    <text evidence="6">The sequence shown here is derived from an EMBL/GenBank/DDBJ whole genome shotgun (WGS) entry which is preliminary data.</text>
</comment>
<keyword evidence="3 4" id="KW-0443">Lipid metabolism</keyword>
<reference evidence="6" key="1">
    <citation type="journal article" date="2014" name="Int. J. Syst. Evol. Microbiol.">
        <title>Complete genome sequence of Corynebacterium casei LMG S-19264T (=DSM 44701T), isolated from a smear-ripened cheese.</title>
        <authorList>
            <consortium name="US DOE Joint Genome Institute (JGI-PGF)"/>
            <person name="Walter F."/>
            <person name="Albersmeier A."/>
            <person name="Kalinowski J."/>
            <person name="Ruckert C."/>
        </authorList>
    </citation>
    <scope>NUCLEOTIDE SEQUENCE</scope>
    <source>
        <strain evidence="6">CGMCC 4.7299</strain>
    </source>
</reference>
<dbReference type="PANTHER" id="PTHR14226">
    <property type="entry name" value="NEUROPATHY TARGET ESTERASE/SWISS CHEESE D.MELANOGASTER"/>
    <property type="match status" value="1"/>
</dbReference>
<dbReference type="AlphaFoldDB" id="A0A8J3FNI4"/>
<dbReference type="RefSeq" id="WP_189078684.1">
    <property type="nucleotide sequence ID" value="NZ_BMMX01000005.1"/>
</dbReference>
<dbReference type="GO" id="GO:0016042">
    <property type="term" value="P:lipid catabolic process"/>
    <property type="evidence" value="ECO:0007669"/>
    <property type="project" value="UniProtKB-UniRule"/>
</dbReference>
<dbReference type="PANTHER" id="PTHR14226:SF57">
    <property type="entry name" value="BLR7027 PROTEIN"/>
    <property type="match status" value="1"/>
</dbReference>
<dbReference type="EMBL" id="BMMX01000005">
    <property type="protein sequence ID" value="GGK84390.1"/>
    <property type="molecule type" value="Genomic_DNA"/>
</dbReference>
<evidence type="ECO:0000256" key="1">
    <source>
        <dbReference type="ARBA" id="ARBA00022801"/>
    </source>
</evidence>
<keyword evidence="1 4" id="KW-0378">Hydrolase</keyword>
<feature type="short sequence motif" description="GXSXG" evidence="4">
    <location>
        <begin position="43"/>
        <end position="47"/>
    </location>
</feature>
<dbReference type="InterPro" id="IPR050301">
    <property type="entry name" value="NTE"/>
</dbReference>
<feature type="short sequence motif" description="GXGXXG" evidence="4">
    <location>
        <begin position="12"/>
        <end position="17"/>
    </location>
</feature>
<feature type="active site" description="Nucleophile" evidence="4">
    <location>
        <position position="45"/>
    </location>
</feature>
<keyword evidence="7" id="KW-1185">Reference proteome</keyword>
<dbReference type="Proteomes" id="UP000656042">
    <property type="component" value="Unassembled WGS sequence"/>
</dbReference>
<reference evidence="6" key="2">
    <citation type="submission" date="2020-09" db="EMBL/GenBank/DDBJ databases">
        <authorList>
            <person name="Sun Q."/>
            <person name="Zhou Y."/>
        </authorList>
    </citation>
    <scope>NUCLEOTIDE SEQUENCE</scope>
    <source>
        <strain evidence="6">CGMCC 4.7299</strain>
    </source>
</reference>
<sequence length="285" mass="29598">MTEDARALVLGGGGVTGVAWEIGLLHGLAERGVDLSRADRFVGTSAGSVVAAQVTGGTPLGDIFEAELADTSGDRNAAIGLGVVVRFVASALVPGDRRRGRAWLGRAALRASTVPESARRTAIMARVPHDAWPQTADLRIPAVAARTGEVRVFDRDSGVSLIDAVAASCAVPLVWPPMTVAGERYVDGGVRSMANVDLAAGCGRVIVIAPSTATVRRGDRPGAQAARLGVPATVVSPDAAARRAIGRNPLDPDHRAEAAQAGYRQAASATERVRAVWEHSSPQRW</sequence>
<protein>
    <submittedName>
        <fullName evidence="6">Patatin</fullName>
    </submittedName>
</protein>
<dbReference type="GO" id="GO:0016787">
    <property type="term" value="F:hydrolase activity"/>
    <property type="evidence" value="ECO:0007669"/>
    <property type="project" value="UniProtKB-UniRule"/>
</dbReference>
<organism evidence="6 7">
    <name type="scientific">Mangrovihabitans endophyticus</name>
    <dbReference type="NCBI Taxonomy" id="1751298"/>
    <lineage>
        <taxon>Bacteria</taxon>
        <taxon>Bacillati</taxon>
        <taxon>Actinomycetota</taxon>
        <taxon>Actinomycetes</taxon>
        <taxon>Micromonosporales</taxon>
        <taxon>Micromonosporaceae</taxon>
        <taxon>Mangrovihabitans</taxon>
    </lineage>
</organism>
<proteinExistence type="predicted"/>
<dbReference type="Pfam" id="PF01734">
    <property type="entry name" value="Patatin"/>
    <property type="match status" value="1"/>
</dbReference>
<evidence type="ECO:0000256" key="3">
    <source>
        <dbReference type="ARBA" id="ARBA00023098"/>
    </source>
</evidence>
<dbReference type="SUPFAM" id="SSF52151">
    <property type="entry name" value="FabD/lysophospholipase-like"/>
    <property type="match status" value="1"/>
</dbReference>
<evidence type="ECO:0000256" key="2">
    <source>
        <dbReference type="ARBA" id="ARBA00022963"/>
    </source>
</evidence>
<dbReference type="InterPro" id="IPR016035">
    <property type="entry name" value="Acyl_Trfase/lysoPLipase"/>
</dbReference>
<evidence type="ECO:0000259" key="5">
    <source>
        <dbReference type="PROSITE" id="PS51635"/>
    </source>
</evidence>
<keyword evidence="2 4" id="KW-0442">Lipid degradation</keyword>